<dbReference type="OrthoDB" id="5169219at2"/>
<dbReference type="InterPro" id="IPR008557">
    <property type="entry name" value="PhoX"/>
</dbReference>
<gene>
    <name evidence="1" type="ORF">BCF74_11629</name>
</gene>
<protein>
    <recommendedName>
        <fullName evidence="3">Secreted PhoX family phosphatase</fullName>
    </recommendedName>
</protein>
<name>A0A2T0UGW9_9MICO</name>
<organism evidence="1 2">
    <name type="scientific">Knoellia remsis</name>
    <dbReference type="NCBI Taxonomy" id="407159"/>
    <lineage>
        <taxon>Bacteria</taxon>
        <taxon>Bacillati</taxon>
        <taxon>Actinomycetota</taxon>
        <taxon>Actinomycetes</taxon>
        <taxon>Micrococcales</taxon>
        <taxon>Intrasporangiaceae</taxon>
        <taxon>Knoellia</taxon>
    </lineage>
</organism>
<dbReference type="RefSeq" id="WP_106297910.1">
    <property type="nucleotide sequence ID" value="NZ_PVTI01000016.1"/>
</dbReference>
<proteinExistence type="predicted"/>
<dbReference type="AlphaFoldDB" id="A0A2T0UGW9"/>
<dbReference type="PANTHER" id="PTHR35399">
    <property type="entry name" value="SLR8030 PROTEIN"/>
    <property type="match status" value="1"/>
</dbReference>
<reference evidence="1 2" key="1">
    <citation type="submission" date="2018-03" db="EMBL/GenBank/DDBJ databases">
        <title>Genomic Encyclopedia of Archaeal and Bacterial Type Strains, Phase II (KMG-II): from individual species to whole genera.</title>
        <authorList>
            <person name="Goeker M."/>
        </authorList>
    </citation>
    <scope>NUCLEOTIDE SEQUENCE [LARGE SCALE GENOMIC DNA]</scope>
    <source>
        <strain evidence="1 2">ATCC BAA-1496</strain>
    </source>
</reference>
<comment type="caution">
    <text evidence="1">The sequence shown here is derived from an EMBL/GenBank/DDBJ whole genome shotgun (WGS) entry which is preliminary data.</text>
</comment>
<evidence type="ECO:0000313" key="1">
    <source>
        <dbReference type="EMBL" id="PRY57108.1"/>
    </source>
</evidence>
<evidence type="ECO:0000313" key="2">
    <source>
        <dbReference type="Proteomes" id="UP000237822"/>
    </source>
</evidence>
<dbReference type="EMBL" id="PVTI01000016">
    <property type="protein sequence ID" value="PRY57108.1"/>
    <property type="molecule type" value="Genomic_DNA"/>
</dbReference>
<accession>A0A2T0UGW9</accession>
<dbReference type="InterPro" id="IPR006311">
    <property type="entry name" value="TAT_signal"/>
</dbReference>
<keyword evidence="2" id="KW-1185">Reference proteome</keyword>
<sequence length="497" mass="53045">MATPRHALERRTVLKGAAAAAGTAALAGPFTGLVAGPAGAAPVGALGSPAFRGLRPVPDLRDGKVRLHLPEGFQYRSFHDTEQPVVLDDGTKLPGRHDGMGAFDGPGSTVTLIRNHEVNSPGAAFGPAGDHVYDPMARGGCTHIDVSETGEVAASWTAISGTMMNCSGGQMPWGAWVTCEETVNGPDVGPDFTGTSNVPLTKPHGYIFEVPITGRADAEPVTRAGRFAHEAVSFDPREGRLYLTEDNFAFASGFYRYTPKTNPMETGRLDNEGTLQMLAVKGRPNAHLEASQPKGAVYSVEWVDIDDPDPTWGYTPGQTAPTSNDTAIVYVGDQGRAQGAASFSRLEGQIYDNGVVYFTSTQGGGDVYTSPDSSGGWGNGFGQVWAYDTRSEKLRLVYESPGKQTFDFPDNITVSERGTLVVCEDSNEDNYVRGLNRGGQLWDIALNRAYSAAGRPRFDDEFAGSTFSPSGRTLFVNIQASAGVSFAIWGRWERIGV</sequence>
<dbReference type="PROSITE" id="PS51318">
    <property type="entry name" value="TAT"/>
    <property type="match status" value="1"/>
</dbReference>
<dbReference type="Proteomes" id="UP000237822">
    <property type="component" value="Unassembled WGS sequence"/>
</dbReference>
<dbReference type="PANTHER" id="PTHR35399:SF4">
    <property type="entry name" value="MEMBRANE PROTEIN"/>
    <property type="match status" value="1"/>
</dbReference>
<dbReference type="Pfam" id="PF05787">
    <property type="entry name" value="PhoX"/>
    <property type="match status" value="2"/>
</dbReference>
<evidence type="ECO:0008006" key="3">
    <source>
        <dbReference type="Google" id="ProtNLM"/>
    </source>
</evidence>
<dbReference type="SUPFAM" id="SSF63829">
    <property type="entry name" value="Calcium-dependent phosphotriesterase"/>
    <property type="match status" value="1"/>
</dbReference>